<gene>
    <name evidence="3" type="ORF">GCM10009801_78310</name>
</gene>
<evidence type="ECO:0000313" key="4">
    <source>
        <dbReference type="Proteomes" id="UP001500016"/>
    </source>
</evidence>
<sequence>MTPEPSETPESAPRRRRRFVRHRWTRLGAAAAVGVLLGASLTAWRTGALTPDGDGRACWDALSPADVRAVAESEETPTTDEFTELAGLHPNDGPRASCRITGREQGVGIELHRLRDLGPRGADRDWSRTFLTARMSPLGGGLLGMASDTAAWLAVPDGCAGRFKYEGPLVVDVRRGLVNTHEEPRADRREVLAHAAVKLVNGVIDRLGCEHHIPLPRHDGMPPPPRYRTAKGGTLCGVPVPRAAREEKERRMRTRGGGASSPARVCELDLPPEPHLRLTTVQDARLATAYESLDAGPRVRGAPGYGYVRGDEAMFRAVCQTGPVVFLAERPHSPDEPELRELFARYVAREAERLACGPVDFRAAPRD</sequence>
<comment type="caution">
    <text evidence="3">The sequence shown here is derived from an EMBL/GenBank/DDBJ whole genome shotgun (WGS) entry which is preliminary data.</text>
</comment>
<evidence type="ECO:0000256" key="1">
    <source>
        <dbReference type="SAM" id="MobiDB-lite"/>
    </source>
</evidence>
<dbReference type="RefSeq" id="WP_344535417.1">
    <property type="nucleotide sequence ID" value="NZ_BAAAPE010000028.1"/>
</dbReference>
<keyword evidence="4" id="KW-1185">Reference proteome</keyword>
<evidence type="ECO:0000313" key="3">
    <source>
        <dbReference type="EMBL" id="GAA2103396.1"/>
    </source>
</evidence>
<proteinExistence type="predicted"/>
<keyword evidence="2" id="KW-1133">Transmembrane helix</keyword>
<feature type="transmembrane region" description="Helical" evidence="2">
    <location>
        <begin position="24"/>
        <end position="44"/>
    </location>
</feature>
<keyword evidence="2" id="KW-0472">Membrane</keyword>
<feature type="region of interest" description="Disordered" evidence="1">
    <location>
        <begin position="245"/>
        <end position="269"/>
    </location>
</feature>
<keyword evidence="2" id="KW-0812">Transmembrane</keyword>
<name>A0ABN2X272_9ACTN</name>
<evidence type="ECO:0000256" key="2">
    <source>
        <dbReference type="SAM" id="Phobius"/>
    </source>
</evidence>
<protein>
    <submittedName>
        <fullName evidence="3">Uncharacterized protein</fullName>
    </submittedName>
</protein>
<accession>A0ABN2X272</accession>
<organism evidence="3 4">
    <name type="scientific">Streptomyces albiaxialis</name>
    <dbReference type="NCBI Taxonomy" id="329523"/>
    <lineage>
        <taxon>Bacteria</taxon>
        <taxon>Bacillati</taxon>
        <taxon>Actinomycetota</taxon>
        <taxon>Actinomycetes</taxon>
        <taxon>Kitasatosporales</taxon>
        <taxon>Streptomycetaceae</taxon>
        <taxon>Streptomyces</taxon>
    </lineage>
</organism>
<dbReference type="EMBL" id="BAAAPE010000028">
    <property type="protein sequence ID" value="GAA2103396.1"/>
    <property type="molecule type" value="Genomic_DNA"/>
</dbReference>
<dbReference type="Proteomes" id="UP001500016">
    <property type="component" value="Unassembled WGS sequence"/>
</dbReference>
<reference evidence="3 4" key="1">
    <citation type="journal article" date="2019" name="Int. J. Syst. Evol. Microbiol.">
        <title>The Global Catalogue of Microorganisms (GCM) 10K type strain sequencing project: providing services to taxonomists for standard genome sequencing and annotation.</title>
        <authorList>
            <consortium name="The Broad Institute Genomics Platform"/>
            <consortium name="The Broad Institute Genome Sequencing Center for Infectious Disease"/>
            <person name="Wu L."/>
            <person name="Ma J."/>
        </authorList>
    </citation>
    <scope>NUCLEOTIDE SEQUENCE [LARGE SCALE GENOMIC DNA]</scope>
    <source>
        <strain evidence="3 4">JCM 15478</strain>
    </source>
</reference>